<feature type="transmembrane region" description="Helical" evidence="2">
    <location>
        <begin position="59"/>
        <end position="81"/>
    </location>
</feature>
<dbReference type="PANTHER" id="PTHR36366">
    <property type="entry name" value="PROTEIN RDM1"/>
    <property type="match status" value="1"/>
</dbReference>
<dbReference type="InterPro" id="IPR015270">
    <property type="entry name" value="RDM1_plant"/>
</dbReference>
<sequence length="250" mass="28924">MLRTPISSQNQCMLTSDSDTESDDLSKYFSTLVPPRYTKGKGVEEETSSQSAKGWKEDLGNFVILSLHLLCLISSIFISILSSICPYNLYSSQIFMLNILIYMQHNTVLEEDYSNGFGINAESLVRRAEMYQEYMKEIEIPGNRGSVIPFNTWQELAKSMKQLYKQPLHYLTNVQMKQWDKARLDTEQEQVPMDNLVHPAKAEATVWLIEEIHRQNTSHLFLAKIWSNEPLYHAFVDPFDILSVLTNYSY</sequence>
<dbReference type="PANTHER" id="PTHR36366:SF3">
    <property type="entry name" value="PROTEIN RDM1"/>
    <property type="match status" value="1"/>
</dbReference>
<dbReference type="InterPro" id="IPR036319">
    <property type="entry name" value="RDM1_sf"/>
</dbReference>
<evidence type="ECO:0000313" key="3">
    <source>
        <dbReference type="EMBL" id="KAG5555490.1"/>
    </source>
</evidence>
<dbReference type="AlphaFoldDB" id="A0AAV6KS64"/>
<keyword evidence="2" id="KW-0472">Membrane</keyword>
<dbReference type="Gene3D" id="1.20.120.690">
    <property type="entry name" value="RDM1 protein domain"/>
    <property type="match status" value="1"/>
</dbReference>
<gene>
    <name evidence="3" type="ORF">RHGRI_006216</name>
</gene>
<organism evidence="3 4">
    <name type="scientific">Rhododendron griersonianum</name>
    <dbReference type="NCBI Taxonomy" id="479676"/>
    <lineage>
        <taxon>Eukaryota</taxon>
        <taxon>Viridiplantae</taxon>
        <taxon>Streptophyta</taxon>
        <taxon>Embryophyta</taxon>
        <taxon>Tracheophyta</taxon>
        <taxon>Spermatophyta</taxon>
        <taxon>Magnoliopsida</taxon>
        <taxon>eudicotyledons</taxon>
        <taxon>Gunneridae</taxon>
        <taxon>Pentapetalae</taxon>
        <taxon>asterids</taxon>
        <taxon>Ericales</taxon>
        <taxon>Ericaceae</taxon>
        <taxon>Ericoideae</taxon>
        <taxon>Rhodoreae</taxon>
        <taxon>Rhododendron</taxon>
    </lineage>
</organism>
<keyword evidence="2" id="KW-1133">Transmembrane helix</keyword>
<protein>
    <recommendedName>
        <fullName evidence="5">Protein RDM1</fullName>
    </recommendedName>
</protein>
<comment type="caution">
    <text evidence="3">The sequence shown here is derived from an EMBL/GenBank/DDBJ whole genome shotgun (WGS) entry which is preliminary data.</text>
</comment>
<keyword evidence="4" id="KW-1185">Reference proteome</keyword>
<evidence type="ECO:0008006" key="5">
    <source>
        <dbReference type="Google" id="ProtNLM"/>
    </source>
</evidence>
<dbReference type="EMBL" id="JACTNZ010000003">
    <property type="protein sequence ID" value="KAG5555490.1"/>
    <property type="molecule type" value="Genomic_DNA"/>
</dbReference>
<dbReference type="SUPFAM" id="SSF109920">
    <property type="entry name" value="Hypothetical protein At3g22680"/>
    <property type="match status" value="1"/>
</dbReference>
<evidence type="ECO:0000256" key="1">
    <source>
        <dbReference type="SAM" id="MobiDB-lite"/>
    </source>
</evidence>
<dbReference type="GO" id="GO:0080188">
    <property type="term" value="P:gene silencing by siRNA-directed DNA methylation"/>
    <property type="evidence" value="ECO:0007669"/>
    <property type="project" value="InterPro"/>
</dbReference>
<evidence type="ECO:0000256" key="2">
    <source>
        <dbReference type="SAM" id="Phobius"/>
    </source>
</evidence>
<accession>A0AAV6KS64</accession>
<dbReference type="GO" id="GO:0000419">
    <property type="term" value="C:RNA polymerase V complex"/>
    <property type="evidence" value="ECO:0007669"/>
    <property type="project" value="TreeGrafter"/>
</dbReference>
<feature type="compositionally biased region" description="Polar residues" evidence="1">
    <location>
        <begin position="1"/>
        <end position="13"/>
    </location>
</feature>
<feature type="region of interest" description="Disordered" evidence="1">
    <location>
        <begin position="1"/>
        <end position="24"/>
    </location>
</feature>
<name>A0AAV6KS64_9ERIC</name>
<dbReference type="Proteomes" id="UP000823749">
    <property type="component" value="Chromosome 3"/>
</dbReference>
<proteinExistence type="predicted"/>
<reference evidence="3" key="1">
    <citation type="submission" date="2020-08" db="EMBL/GenBank/DDBJ databases">
        <title>Plant Genome Project.</title>
        <authorList>
            <person name="Zhang R.-G."/>
        </authorList>
    </citation>
    <scope>NUCLEOTIDE SEQUENCE</scope>
    <source>
        <strain evidence="3">WSP0</strain>
        <tissue evidence="3">Leaf</tissue>
    </source>
</reference>
<keyword evidence="2" id="KW-0812">Transmembrane</keyword>
<dbReference type="Pfam" id="PF09187">
    <property type="entry name" value="RdDM_RDM1"/>
    <property type="match status" value="1"/>
</dbReference>
<evidence type="ECO:0000313" key="4">
    <source>
        <dbReference type="Proteomes" id="UP000823749"/>
    </source>
</evidence>